<dbReference type="PANTHER" id="PTHR31727">
    <property type="entry name" value="OLEOYL-ACYL CARRIER PROTEIN THIOESTERASE 1, CHLOROPLASTIC"/>
    <property type="match status" value="1"/>
</dbReference>
<dbReference type="InterPro" id="IPR002864">
    <property type="entry name" value="Acyl-ACP_thioesterase_NHD"/>
</dbReference>
<dbReference type="STRING" id="53444.AYR59_07110"/>
<keyword evidence="3" id="KW-0378">Hydrolase</keyword>
<dbReference type="Proteomes" id="UP000051565">
    <property type="component" value="Unassembled WGS sequence"/>
</dbReference>
<dbReference type="GO" id="GO:0000036">
    <property type="term" value="F:acyl carrier activity"/>
    <property type="evidence" value="ECO:0007669"/>
    <property type="project" value="TreeGrafter"/>
</dbReference>
<reference evidence="10 11" key="1">
    <citation type="journal article" date="2015" name="Genome Announc.">
        <title>Expanding the biotechnology potential of lactobacilli through comparative genomics of 213 strains and associated genera.</title>
        <authorList>
            <person name="Sun Z."/>
            <person name="Harris H.M."/>
            <person name="McCann A."/>
            <person name="Guo C."/>
            <person name="Argimon S."/>
            <person name="Zhang W."/>
            <person name="Yang X."/>
            <person name="Jeffery I.B."/>
            <person name="Cooney J.C."/>
            <person name="Kagawa T.F."/>
            <person name="Liu W."/>
            <person name="Song Y."/>
            <person name="Salvetti E."/>
            <person name="Wrobel A."/>
            <person name="Rasinkangas P."/>
            <person name="Parkhill J."/>
            <person name="Rea M.C."/>
            <person name="O'Sullivan O."/>
            <person name="Ritari J."/>
            <person name="Douillard F.P."/>
            <person name="Paul Ross R."/>
            <person name="Yang R."/>
            <person name="Briner A.E."/>
            <person name="Felis G.E."/>
            <person name="de Vos W.M."/>
            <person name="Barrangou R."/>
            <person name="Klaenhammer T.R."/>
            <person name="Caufield P.W."/>
            <person name="Cui Y."/>
            <person name="Zhang H."/>
            <person name="O'Toole P.W."/>
        </authorList>
    </citation>
    <scope>NUCLEOTIDE SEQUENCE [LARGE SCALE GENOMIC DNA]</scope>
    <source>
        <strain evidence="10 11">DSM 20690</strain>
    </source>
</reference>
<dbReference type="InterPro" id="IPR049427">
    <property type="entry name" value="Acyl-ACP_TE_C"/>
</dbReference>
<feature type="domain" description="Acyl-ACP thioesterase-like C-terminal" evidence="9">
    <location>
        <begin position="155"/>
        <end position="248"/>
    </location>
</feature>
<keyword evidence="6" id="KW-0443">Lipid metabolism</keyword>
<evidence type="ECO:0000259" key="8">
    <source>
        <dbReference type="Pfam" id="PF01643"/>
    </source>
</evidence>
<keyword evidence="5" id="KW-0809">Transit peptide</keyword>
<dbReference type="GeneID" id="61250622"/>
<dbReference type="AlphaFoldDB" id="A0A0R2JZ41"/>
<organism evidence="10 11">
    <name type="scientific">Fructilactobacillus lindneri DSM 20690 = JCM 11027</name>
    <dbReference type="NCBI Taxonomy" id="1122148"/>
    <lineage>
        <taxon>Bacteria</taxon>
        <taxon>Bacillati</taxon>
        <taxon>Bacillota</taxon>
        <taxon>Bacilli</taxon>
        <taxon>Lactobacillales</taxon>
        <taxon>Lactobacillaceae</taxon>
        <taxon>Fructilactobacillus</taxon>
    </lineage>
</organism>
<accession>A0A0R2JZ41</accession>
<protein>
    <recommendedName>
        <fullName evidence="12">Acyl-ACP thioesterase</fullName>
    </recommendedName>
</protein>
<dbReference type="Pfam" id="PF20791">
    <property type="entry name" value="Acyl-ACP_TE_C"/>
    <property type="match status" value="1"/>
</dbReference>
<proteinExistence type="inferred from homology"/>
<dbReference type="GO" id="GO:0016297">
    <property type="term" value="F:fatty acyl-[ACP] hydrolase activity"/>
    <property type="evidence" value="ECO:0007669"/>
    <property type="project" value="InterPro"/>
</dbReference>
<dbReference type="Pfam" id="PF01643">
    <property type="entry name" value="Acyl-ACP_TE"/>
    <property type="match status" value="1"/>
</dbReference>
<feature type="domain" description="Acyl-ACP thioesterase N-terminal hotdog" evidence="8">
    <location>
        <begin position="4"/>
        <end position="132"/>
    </location>
</feature>
<comment type="caution">
    <text evidence="10">The sequence shown here is derived from an EMBL/GenBank/DDBJ whole genome shotgun (WGS) entry which is preliminary data.</text>
</comment>
<keyword evidence="2" id="KW-0444">Lipid biosynthesis</keyword>
<dbReference type="SUPFAM" id="SSF54637">
    <property type="entry name" value="Thioesterase/thiol ester dehydrase-isomerase"/>
    <property type="match status" value="2"/>
</dbReference>
<dbReference type="InterPro" id="IPR045023">
    <property type="entry name" value="FATA/B"/>
</dbReference>
<evidence type="ECO:0000256" key="5">
    <source>
        <dbReference type="ARBA" id="ARBA00022946"/>
    </source>
</evidence>
<dbReference type="PANTHER" id="PTHR31727:SF6">
    <property type="entry name" value="OLEOYL-ACYL CARRIER PROTEIN THIOESTERASE 1, CHLOROPLASTIC"/>
    <property type="match status" value="1"/>
</dbReference>
<gene>
    <name evidence="10" type="ORF">IV52_GL000718</name>
</gene>
<evidence type="ECO:0008006" key="12">
    <source>
        <dbReference type="Google" id="ProtNLM"/>
    </source>
</evidence>
<keyword evidence="11" id="KW-1185">Reference proteome</keyword>
<keyword evidence="4" id="KW-0276">Fatty acid metabolism</keyword>
<dbReference type="PATRIC" id="fig|1122148.6.peg.740"/>
<sequence length="250" mass="28663">MAGTIFSENYRIANFETDIRSDVTLQYLLDVIVQVSEDQSQNLQVGTNIVQQSGVTWVVIQYDVDINRLPKANESVKIQTQGTSYTRNFADRHFWIRDMDDNILVSVNSLWVMMNLDTRKMVKIDVDVVTPYGSDKVKRIEKMRKIKKIEGIDPIEMKYPVCFTDIDFNGHVSNTRYIGCMSNTLDYDFLKNHVATKFSVKFADEVRYGDHVVSQAEIVEADDNHAVTAHQILVAGKIKSVAQIEWKKTN</sequence>
<evidence type="ECO:0000313" key="10">
    <source>
        <dbReference type="EMBL" id="KRN79309.1"/>
    </source>
</evidence>
<evidence type="ECO:0000256" key="7">
    <source>
        <dbReference type="ARBA" id="ARBA00023160"/>
    </source>
</evidence>
<evidence type="ECO:0000256" key="1">
    <source>
        <dbReference type="ARBA" id="ARBA00006500"/>
    </source>
</evidence>
<comment type="similarity">
    <text evidence="1">Belongs to the acyl-ACP thioesterase family.</text>
</comment>
<dbReference type="OrthoDB" id="9801517at2"/>
<dbReference type="EMBL" id="JQBT01000032">
    <property type="protein sequence ID" value="KRN79309.1"/>
    <property type="molecule type" value="Genomic_DNA"/>
</dbReference>
<evidence type="ECO:0000256" key="2">
    <source>
        <dbReference type="ARBA" id="ARBA00022516"/>
    </source>
</evidence>
<dbReference type="InterPro" id="IPR029069">
    <property type="entry name" value="HotDog_dom_sf"/>
</dbReference>
<name>A0A0R2JZ41_9LACO</name>
<dbReference type="Gene3D" id="3.10.129.10">
    <property type="entry name" value="Hotdog Thioesterase"/>
    <property type="match status" value="1"/>
</dbReference>
<evidence type="ECO:0000256" key="4">
    <source>
        <dbReference type="ARBA" id="ARBA00022832"/>
    </source>
</evidence>
<evidence type="ECO:0000259" key="9">
    <source>
        <dbReference type="Pfam" id="PF20791"/>
    </source>
</evidence>
<dbReference type="RefSeq" id="WP_054646403.1">
    <property type="nucleotide sequence ID" value="NZ_FUXS01000001.1"/>
</dbReference>
<evidence type="ECO:0000313" key="11">
    <source>
        <dbReference type="Proteomes" id="UP000051565"/>
    </source>
</evidence>
<evidence type="ECO:0000256" key="3">
    <source>
        <dbReference type="ARBA" id="ARBA00022801"/>
    </source>
</evidence>
<evidence type="ECO:0000256" key="6">
    <source>
        <dbReference type="ARBA" id="ARBA00023098"/>
    </source>
</evidence>
<keyword evidence="7" id="KW-0275">Fatty acid biosynthesis</keyword>